<feature type="compositionally biased region" description="Polar residues" evidence="1">
    <location>
        <begin position="604"/>
        <end position="619"/>
    </location>
</feature>
<feature type="compositionally biased region" description="Basic and acidic residues" evidence="1">
    <location>
        <begin position="680"/>
        <end position="689"/>
    </location>
</feature>
<dbReference type="Gene3D" id="2.130.10.10">
    <property type="entry name" value="YVTN repeat-like/Quinoprotein amine dehydrogenase"/>
    <property type="match status" value="1"/>
</dbReference>
<reference evidence="4" key="1">
    <citation type="submission" date="2023-05" db="EMBL/GenBank/DDBJ databases">
        <title>Nepenthes gracilis genome sequencing.</title>
        <authorList>
            <person name="Fukushima K."/>
        </authorList>
    </citation>
    <scope>NUCLEOTIDE SEQUENCE</scope>
    <source>
        <strain evidence="4">SING2019-196</strain>
    </source>
</reference>
<dbReference type="GO" id="GO:0005886">
    <property type="term" value="C:plasma membrane"/>
    <property type="evidence" value="ECO:0007669"/>
    <property type="project" value="TreeGrafter"/>
</dbReference>
<feature type="signal peptide" evidence="3">
    <location>
        <begin position="1"/>
        <end position="20"/>
    </location>
</feature>
<dbReference type="Proteomes" id="UP001279734">
    <property type="component" value="Unassembled WGS sequence"/>
</dbReference>
<dbReference type="InterPro" id="IPR011047">
    <property type="entry name" value="Quinoprotein_ADH-like_sf"/>
</dbReference>
<feature type="region of interest" description="Disordered" evidence="1">
    <location>
        <begin position="604"/>
        <end position="689"/>
    </location>
</feature>
<dbReference type="GO" id="GO:0009793">
    <property type="term" value="P:embryo development ending in seed dormancy"/>
    <property type="evidence" value="ECO:0007669"/>
    <property type="project" value="TreeGrafter"/>
</dbReference>
<dbReference type="InterPro" id="IPR015943">
    <property type="entry name" value="WD40/YVTN_repeat-like_dom_sf"/>
</dbReference>
<dbReference type="InterPro" id="IPR045301">
    <property type="entry name" value="GEX3-like"/>
</dbReference>
<dbReference type="PANTHER" id="PTHR37253">
    <property type="entry name" value="PROTEIN GAMETE EXPRESSED 3"/>
    <property type="match status" value="1"/>
</dbReference>
<evidence type="ECO:0000313" key="4">
    <source>
        <dbReference type="EMBL" id="GMH20683.1"/>
    </source>
</evidence>
<dbReference type="SUPFAM" id="SSF50998">
    <property type="entry name" value="Quinoprotein alcohol dehydrogenase-like"/>
    <property type="match status" value="1"/>
</dbReference>
<organism evidence="4 5">
    <name type="scientific">Nepenthes gracilis</name>
    <name type="common">Slender pitcher plant</name>
    <dbReference type="NCBI Taxonomy" id="150966"/>
    <lineage>
        <taxon>Eukaryota</taxon>
        <taxon>Viridiplantae</taxon>
        <taxon>Streptophyta</taxon>
        <taxon>Embryophyta</taxon>
        <taxon>Tracheophyta</taxon>
        <taxon>Spermatophyta</taxon>
        <taxon>Magnoliopsida</taxon>
        <taxon>eudicotyledons</taxon>
        <taxon>Gunneridae</taxon>
        <taxon>Pentapetalae</taxon>
        <taxon>Caryophyllales</taxon>
        <taxon>Nepenthaceae</taxon>
        <taxon>Nepenthes</taxon>
    </lineage>
</organism>
<feature type="transmembrane region" description="Helical" evidence="2">
    <location>
        <begin position="473"/>
        <end position="495"/>
    </location>
</feature>
<keyword evidence="2" id="KW-0812">Transmembrane</keyword>
<evidence type="ECO:0000313" key="5">
    <source>
        <dbReference type="Proteomes" id="UP001279734"/>
    </source>
</evidence>
<dbReference type="InterPro" id="IPR018391">
    <property type="entry name" value="PQQ_b-propeller_rpt"/>
</dbReference>
<dbReference type="SMART" id="SM00564">
    <property type="entry name" value="PQQ"/>
    <property type="match status" value="3"/>
</dbReference>
<dbReference type="PANTHER" id="PTHR37253:SF1">
    <property type="entry name" value="PROTEIN GAMETE EXPRESSED 3"/>
    <property type="match status" value="1"/>
</dbReference>
<evidence type="ECO:0000256" key="1">
    <source>
        <dbReference type="SAM" id="MobiDB-lite"/>
    </source>
</evidence>
<dbReference type="EMBL" id="BSYO01000022">
    <property type="protein sequence ID" value="GMH20683.1"/>
    <property type="molecule type" value="Genomic_DNA"/>
</dbReference>
<evidence type="ECO:0000256" key="2">
    <source>
        <dbReference type="SAM" id="Phobius"/>
    </source>
</evidence>
<proteinExistence type="predicted"/>
<name>A0AAD3XX35_NEPGR</name>
<keyword evidence="5" id="KW-1185">Reference proteome</keyword>
<dbReference type="AlphaFoldDB" id="A0AAD3XX35"/>
<protein>
    <recommendedName>
        <fullName evidence="6">Protein GAMETE EXPRESSED 3</fullName>
    </recommendedName>
</protein>
<feature type="chain" id="PRO_5042240499" description="Protein GAMETE EXPRESSED 3" evidence="3">
    <location>
        <begin position="21"/>
        <end position="715"/>
    </location>
</feature>
<comment type="caution">
    <text evidence="4">The sequence shown here is derived from an EMBL/GenBank/DDBJ whole genome shotgun (WGS) entry which is preliminary data.</text>
</comment>
<keyword evidence="2" id="KW-1133">Transmembrane helix</keyword>
<evidence type="ECO:0008006" key="6">
    <source>
        <dbReference type="Google" id="ProtNLM"/>
    </source>
</evidence>
<keyword evidence="3" id="KW-0732">Signal</keyword>
<dbReference type="GO" id="GO:0010183">
    <property type="term" value="P:pollen tube guidance"/>
    <property type="evidence" value="ECO:0007669"/>
    <property type="project" value="TreeGrafter"/>
</dbReference>
<evidence type="ECO:0000256" key="3">
    <source>
        <dbReference type="SAM" id="SignalP"/>
    </source>
</evidence>
<keyword evidence="2" id="KW-0472">Membrane</keyword>
<accession>A0AAD3XX35</accession>
<gene>
    <name evidence="4" type="ORF">Nepgr_022524</name>
</gene>
<sequence>MEAAHFIFIGFILCYSPTFSSQSTYSQITPHNPQIFSAAEPLRRAANRLGKPFIGDDGRVYACAEKNVYAFESNGTIAWTVHLNFTCNIGIAPVYGGKRKVYVVAENRVLRINSLNIGTSDPVIEVFSGQEEGEIIGLSASTLTSSVYVNVKHQGLFSYTLRGQLAWSVGPSVDRFGYRQGCKKKVEECYFTSAPVIDQCDANIYTLGSSTSCHQAQILLSLFLISQISNNEGELYSLSVRSPRYKWIQDFSFYGNICTITSGNNGRLYVTVPDKAMVFALDVSTGDILWQRSIGPLRSTEYVPVVDSNGWISIGSLDGFLYSVSPEGNLKKFSKASSSDSVIQVSPVIDCSGYAVYIAQTEMEGKNGYLASDYTYVSAMKPKNVIFTLLVPATGSVYWSESYPGQFSAILSGSDLRNFVLDEGILLGFVTASRIGNPLPCQSTRQRLAASCSEVRIKNVSVYTGNEGAILRFLLFESVILLVLAIVVQYCCIFWGKRKLQNRGLGEFLEKRRSLWLKKKEFDRTITELEQKASEEATTSDVIEKLSDVLREREGIERKLCTTYSLGRDHRNLLSKSLLPLYDEKTKTKSKSLQGSKKESVTIFHTFSDTSSGESSPETASRKRLNEENLNSPAKAKTPFQVESYSDEDDHMNDVHYDSSTSESRSRGFVDSLFGENESSEPRKMKTDDELDKMKIMQSGRIRSSIRRRTLSSTI</sequence>